<reference evidence="8 9" key="1">
    <citation type="submission" date="2019-12" db="EMBL/GenBank/DDBJ databases">
        <authorList>
            <person name="Scholz U."/>
            <person name="Mascher M."/>
            <person name="Fiebig A."/>
        </authorList>
    </citation>
    <scope>NUCLEOTIDE SEQUENCE</scope>
</reference>
<dbReference type="PANTHER" id="PTHR47990">
    <property type="entry name" value="2-OXOGLUTARATE (2OG) AND FE(II)-DEPENDENT OXYGENASE SUPERFAMILY PROTEIN-RELATED"/>
    <property type="match status" value="1"/>
</dbReference>
<keyword evidence="4 5" id="KW-0408">Iron</keyword>
<dbReference type="Pfam" id="PF03171">
    <property type="entry name" value="2OG-FeII_Oxy"/>
    <property type="match status" value="1"/>
</dbReference>
<name>A0A7I8IEI7_SPIIN</name>
<dbReference type="InterPro" id="IPR026992">
    <property type="entry name" value="DIOX_N"/>
</dbReference>
<dbReference type="Proteomes" id="UP001189122">
    <property type="component" value="Unassembled WGS sequence"/>
</dbReference>
<feature type="domain" description="Fe2OG dioxygenase" evidence="7">
    <location>
        <begin position="261"/>
        <end position="362"/>
    </location>
</feature>
<evidence type="ECO:0000256" key="6">
    <source>
        <dbReference type="SAM" id="MobiDB-lite"/>
    </source>
</evidence>
<dbReference type="AlphaFoldDB" id="A0A7I8IEI7"/>
<dbReference type="SUPFAM" id="SSF51197">
    <property type="entry name" value="Clavaminate synthase-like"/>
    <property type="match status" value="1"/>
</dbReference>
<accession>A0A7I8IEI7</accession>
<dbReference type="GO" id="GO:0016491">
    <property type="term" value="F:oxidoreductase activity"/>
    <property type="evidence" value="ECO:0007669"/>
    <property type="project" value="UniProtKB-KW"/>
</dbReference>
<dbReference type="EMBL" id="LR743589">
    <property type="protein sequence ID" value="CAA2616092.1"/>
    <property type="molecule type" value="Genomic_DNA"/>
</dbReference>
<comment type="similarity">
    <text evidence="5">Belongs to the iron/ascorbate-dependent oxidoreductase family.</text>
</comment>
<evidence type="ECO:0000256" key="2">
    <source>
        <dbReference type="ARBA" id="ARBA00022723"/>
    </source>
</evidence>
<dbReference type="Pfam" id="PF14226">
    <property type="entry name" value="DIOX_N"/>
    <property type="match status" value="1"/>
</dbReference>
<feature type="region of interest" description="Disordered" evidence="6">
    <location>
        <begin position="1"/>
        <end position="20"/>
    </location>
</feature>
<keyword evidence="9" id="KW-1185">Reference proteome</keyword>
<dbReference type="InterPro" id="IPR005123">
    <property type="entry name" value="Oxoglu/Fe-dep_dioxygenase_dom"/>
</dbReference>
<dbReference type="GO" id="GO:0046872">
    <property type="term" value="F:metal ion binding"/>
    <property type="evidence" value="ECO:0007669"/>
    <property type="project" value="UniProtKB-KW"/>
</dbReference>
<keyword evidence="3 5" id="KW-0560">Oxidoreductase</keyword>
<dbReference type="InterPro" id="IPR050231">
    <property type="entry name" value="Iron_ascorbate_oxido_reductase"/>
</dbReference>
<proteinExistence type="inferred from homology"/>
<dbReference type="PROSITE" id="PS51471">
    <property type="entry name" value="FE2OG_OXY"/>
    <property type="match status" value="1"/>
</dbReference>
<dbReference type="EMBL" id="CACRZD030000002">
    <property type="protein sequence ID" value="CAA6655785.1"/>
    <property type="molecule type" value="Genomic_DNA"/>
</dbReference>
<dbReference type="Gene3D" id="2.60.120.330">
    <property type="entry name" value="B-lactam Antibiotic, Isopenicillin N Synthase, Chain"/>
    <property type="match status" value="1"/>
</dbReference>
<protein>
    <recommendedName>
        <fullName evidence="7">Fe2OG dioxygenase domain-containing protein</fullName>
    </recommendedName>
</protein>
<keyword evidence="2 5" id="KW-0479">Metal-binding</keyword>
<evidence type="ECO:0000256" key="4">
    <source>
        <dbReference type="ARBA" id="ARBA00023004"/>
    </source>
</evidence>
<evidence type="ECO:0000256" key="1">
    <source>
        <dbReference type="ARBA" id="ARBA00001961"/>
    </source>
</evidence>
<gene>
    <name evidence="8" type="ORF">SI7747_02002325</name>
</gene>
<comment type="cofactor">
    <cofactor evidence="1">
        <name>L-ascorbate</name>
        <dbReference type="ChEBI" id="CHEBI:38290"/>
    </cofactor>
</comment>
<evidence type="ECO:0000256" key="5">
    <source>
        <dbReference type="RuleBase" id="RU003682"/>
    </source>
</evidence>
<evidence type="ECO:0000256" key="3">
    <source>
        <dbReference type="ARBA" id="ARBA00023002"/>
    </source>
</evidence>
<evidence type="ECO:0000313" key="8">
    <source>
        <dbReference type="EMBL" id="CAA2616092.1"/>
    </source>
</evidence>
<dbReference type="InterPro" id="IPR044861">
    <property type="entry name" value="IPNS-like_FE2OG_OXY"/>
</dbReference>
<sequence length="412" mass="46661">MKSVRRAPPKQGLWRRLANFHPPPSALSFKRPSKYSLNPHTPYLSKRLEHLLTESPAERERERKREGHGRIYLRTPFVVRYGEFFRDSSGRNTSRCLHNERECELPLVDLGGLSSDDERERQTCVAAMAEASSAWGFFQVVNHGISRELLEEMRREQKSLFEMPFERKSSCCKLLNGSYRWGTPTATRASQLNWSEAFHIPLANICEGNEDPSNGDEEEFTSLREAMERFAGAISELAATIAGVLAGNLGHRGKLPAESCSKASCFLRLNRYPRCPFSQEAFGLVAHTDSDFITVLHQDQVGGLQLMKDSNWVAVRPNPDALIVNIGDLFQAWSNDVYKSVEHRVLACSEKERYSVAYFMCPSFDSFTFGEYRRQVQEDVNATGQKIGLPDSSASSSGRPDCCQIYRQSNIR</sequence>
<evidence type="ECO:0000313" key="9">
    <source>
        <dbReference type="Proteomes" id="UP001189122"/>
    </source>
</evidence>
<evidence type="ECO:0000259" key="7">
    <source>
        <dbReference type="PROSITE" id="PS51471"/>
    </source>
</evidence>
<organism evidence="8">
    <name type="scientific">Spirodela intermedia</name>
    <name type="common">Intermediate duckweed</name>
    <dbReference type="NCBI Taxonomy" id="51605"/>
    <lineage>
        <taxon>Eukaryota</taxon>
        <taxon>Viridiplantae</taxon>
        <taxon>Streptophyta</taxon>
        <taxon>Embryophyta</taxon>
        <taxon>Tracheophyta</taxon>
        <taxon>Spermatophyta</taxon>
        <taxon>Magnoliopsida</taxon>
        <taxon>Liliopsida</taxon>
        <taxon>Araceae</taxon>
        <taxon>Lemnoideae</taxon>
        <taxon>Spirodela</taxon>
    </lineage>
</organism>
<dbReference type="InterPro" id="IPR027443">
    <property type="entry name" value="IPNS-like_sf"/>
</dbReference>